<feature type="transmembrane region" description="Helical" evidence="6">
    <location>
        <begin position="104"/>
        <end position="120"/>
    </location>
</feature>
<feature type="transmembrane region" description="Helical" evidence="6">
    <location>
        <begin position="126"/>
        <end position="147"/>
    </location>
</feature>
<evidence type="ECO:0000256" key="1">
    <source>
        <dbReference type="ARBA" id="ARBA00004651"/>
    </source>
</evidence>
<gene>
    <name evidence="7" type="ORF">EDD72_10360</name>
</gene>
<dbReference type="EMBL" id="SMAB01000003">
    <property type="protein sequence ID" value="TCS83737.1"/>
    <property type="molecule type" value="Genomic_DNA"/>
</dbReference>
<organism evidence="7 8">
    <name type="scientific">Tepidibacillus fermentans</name>
    <dbReference type="NCBI Taxonomy" id="1281767"/>
    <lineage>
        <taxon>Bacteria</taxon>
        <taxon>Bacillati</taxon>
        <taxon>Bacillota</taxon>
        <taxon>Bacilli</taxon>
        <taxon>Bacillales</taxon>
        <taxon>Bacillaceae</taxon>
        <taxon>Tepidibacillus</taxon>
    </lineage>
</organism>
<feature type="transmembrane region" description="Helical" evidence="6">
    <location>
        <begin position="239"/>
        <end position="259"/>
    </location>
</feature>
<feature type="transmembrane region" description="Helical" evidence="6">
    <location>
        <begin position="168"/>
        <end position="196"/>
    </location>
</feature>
<keyword evidence="4 6" id="KW-1133">Transmembrane helix</keyword>
<reference evidence="7 8" key="1">
    <citation type="submission" date="2019-03" db="EMBL/GenBank/DDBJ databases">
        <title>Genomic Encyclopedia of Type Strains, Phase IV (KMG-IV): sequencing the most valuable type-strain genomes for metagenomic binning, comparative biology and taxonomic classification.</title>
        <authorList>
            <person name="Goeker M."/>
        </authorList>
    </citation>
    <scope>NUCLEOTIDE SEQUENCE [LARGE SCALE GENOMIC DNA]</scope>
    <source>
        <strain evidence="7 8">DSM 23802</strain>
    </source>
</reference>
<feature type="transmembrane region" description="Helical" evidence="6">
    <location>
        <begin position="202"/>
        <end position="227"/>
    </location>
</feature>
<feature type="transmembrane region" description="Helical" evidence="6">
    <location>
        <begin position="76"/>
        <end position="97"/>
    </location>
</feature>
<evidence type="ECO:0000256" key="2">
    <source>
        <dbReference type="ARBA" id="ARBA00022475"/>
    </source>
</evidence>
<dbReference type="PANTHER" id="PTHR10010">
    <property type="entry name" value="SOLUTE CARRIER FAMILY 34 SODIUM PHOSPHATE , MEMBER 2-RELATED"/>
    <property type="match status" value="1"/>
</dbReference>
<keyword evidence="3 6" id="KW-0812">Transmembrane</keyword>
<evidence type="ECO:0000313" key="8">
    <source>
        <dbReference type="Proteomes" id="UP000295788"/>
    </source>
</evidence>
<evidence type="ECO:0000256" key="3">
    <source>
        <dbReference type="ARBA" id="ARBA00022692"/>
    </source>
</evidence>
<dbReference type="AlphaFoldDB" id="A0A4R3KJY3"/>
<dbReference type="GO" id="GO:0044341">
    <property type="term" value="P:sodium-dependent phosphate transport"/>
    <property type="evidence" value="ECO:0007669"/>
    <property type="project" value="InterPro"/>
</dbReference>
<keyword evidence="5 6" id="KW-0472">Membrane</keyword>
<dbReference type="NCBIfam" id="NF037997">
    <property type="entry name" value="Na_Pi_symport"/>
    <property type="match status" value="1"/>
</dbReference>
<dbReference type="Pfam" id="PF02690">
    <property type="entry name" value="Na_Pi_cotrans"/>
    <property type="match status" value="2"/>
</dbReference>
<dbReference type="GO" id="GO:0005886">
    <property type="term" value="C:plasma membrane"/>
    <property type="evidence" value="ECO:0007669"/>
    <property type="project" value="UniProtKB-SubCell"/>
</dbReference>
<dbReference type="GO" id="GO:0005436">
    <property type="term" value="F:sodium:phosphate symporter activity"/>
    <property type="evidence" value="ECO:0007669"/>
    <property type="project" value="InterPro"/>
</dbReference>
<dbReference type="InterPro" id="IPR004633">
    <property type="entry name" value="NaPi_cotrn-rel/YqeW-like"/>
</dbReference>
<feature type="transmembrane region" description="Helical" evidence="6">
    <location>
        <begin position="43"/>
        <end position="70"/>
    </location>
</feature>
<proteinExistence type="predicted"/>
<protein>
    <submittedName>
        <fullName evidence="7">Phosphate:Na+ symporter</fullName>
    </submittedName>
</protein>
<dbReference type="InterPro" id="IPR003841">
    <property type="entry name" value="Na/Pi_transpt"/>
</dbReference>
<keyword evidence="8" id="KW-1185">Reference proteome</keyword>
<dbReference type="NCBIfam" id="TIGR00704">
    <property type="entry name" value="NaPi_cotrn_rel"/>
    <property type="match status" value="1"/>
</dbReference>
<comment type="subcellular location">
    <subcellularLocation>
        <location evidence="1">Cell membrane</location>
        <topology evidence="1">Multi-pass membrane protein</topology>
    </subcellularLocation>
</comment>
<evidence type="ECO:0000313" key="7">
    <source>
        <dbReference type="EMBL" id="TCS83737.1"/>
    </source>
</evidence>
<name>A0A4R3KJY3_9BACI</name>
<keyword evidence="2" id="KW-1003">Cell membrane</keyword>
<comment type="caution">
    <text evidence="7">The sequence shown here is derived from an EMBL/GenBank/DDBJ whole genome shotgun (WGS) entry which is preliminary data.</text>
</comment>
<accession>A0A4R3KJY3</accession>
<feature type="transmembrane region" description="Helical" evidence="6">
    <location>
        <begin position="271"/>
        <end position="290"/>
    </location>
</feature>
<sequence length="303" mass="32761">MIPLATGLAFFMFGMKIMRIGLDKLSGEHLQQFIYQFTKTPYHGFFTGTIATLLLQSSSAVTVLTIGLINAGMMDFFQTIGIILGTNLGTVATVELLALEISRISVPLLLIGAIFFLFPYPKIRAIGLFLGGFAIIFLGMDALQMISEPIKHTGWLQTLLSYPEHQDLIGLLIGIMMTSIVQSSSATIAMTMGMFYGSAIPLNFGLAIVLGANIGTCITAILASIGGNKEGKQVATAHLLLNVLGVAIFYPLIPEFVFVVTHLTTYPPAQIAHFQLIFNLLSSLVVLPFAKPFARLTLFLAPK</sequence>
<dbReference type="Proteomes" id="UP000295788">
    <property type="component" value="Unassembled WGS sequence"/>
</dbReference>
<evidence type="ECO:0000256" key="4">
    <source>
        <dbReference type="ARBA" id="ARBA00022989"/>
    </source>
</evidence>
<evidence type="ECO:0000256" key="6">
    <source>
        <dbReference type="SAM" id="Phobius"/>
    </source>
</evidence>
<evidence type="ECO:0000256" key="5">
    <source>
        <dbReference type="ARBA" id="ARBA00023136"/>
    </source>
</evidence>
<dbReference type="PANTHER" id="PTHR10010:SF46">
    <property type="entry name" value="SODIUM-DEPENDENT PHOSPHATE TRANSPORT PROTEIN 2B"/>
    <property type="match status" value="1"/>
</dbReference>